<dbReference type="OrthoDB" id="25165at2759"/>
<keyword evidence="5" id="KW-1185">Reference proteome</keyword>
<dbReference type="InterPro" id="IPR038219">
    <property type="entry name" value="Sep15/SelM_sf"/>
</dbReference>
<protein>
    <recommendedName>
        <fullName evidence="3">Selenoprotein F/M domain-containing protein</fullName>
    </recommendedName>
</protein>
<dbReference type="EMBL" id="LR900233">
    <property type="protein sequence ID" value="CAD7244807.1"/>
    <property type="molecule type" value="Genomic_DNA"/>
</dbReference>
<evidence type="ECO:0000256" key="1">
    <source>
        <dbReference type="ARBA" id="ARBA00005742"/>
    </source>
</evidence>
<dbReference type="InterPro" id="IPR036249">
    <property type="entry name" value="Thioredoxin-like_sf"/>
</dbReference>
<evidence type="ECO:0000256" key="2">
    <source>
        <dbReference type="SAM" id="SignalP"/>
    </source>
</evidence>
<feature type="chain" id="PRO_5036209021" description="Selenoprotein F/M domain-containing protein" evidence="2">
    <location>
        <begin position="23"/>
        <end position="126"/>
    </location>
</feature>
<keyword evidence="2" id="KW-0732">Signal</keyword>
<dbReference type="Gene3D" id="3.40.30.50">
    <property type="entry name" value="Sep15/SelM thioredoxin-like domain, active-site redox motif"/>
    <property type="match status" value="1"/>
</dbReference>
<name>A0A7R8X6Q6_9CRUS</name>
<evidence type="ECO:0000313" key="4">
    <source>
        <dbReference type="EMBL" id="CAD7244807.1"/>
    </source>
</evidence>
<accession>A0A7R8X6Q6</accession>
<gene>
    <name evidence="4" type="ORF">DSTB1V02_LOCUS4694</name>
</gene>
<organism evidence="4">
    <name type="scientific">Darwinula stevensoni</name>
    <dbReference type="NCBI Taxonomy" id="69355"/>
    <lineage>
        <taxon>Eukaryota</taxon>
        <taxon>Metazoa</taxon>
        <taxon>Ecdysozoa</taxon>
        <taxon>Arthropoda</taxon>
        <taxon>Crustacea</taxon>
        <taxon>Oligostraca</taxon>
        <taxon>Ostracoda</taxon>
        <taxon>Podocopa</taxon>
        <taxon>Podocopida</taxon>
        <taxon>Darwinulocopina</taxon>
        <taxon>Darwinuloidea</taxon>
        <taxon>Darwinulidae</taxon>
        <taxon>Darwinula</taxon>
    </lineage>
</organism>
<evidence type="ECO:0000259" key="3">
    <source>
        <dbReference type="Pfam" id="PF08806"/>
    </source>
</evidence>
<dbReference type="SUPFAM" id="SSF52833">
    <property type="entry name" value="Thioredoxin-like"/>
    <property type="match status" value="1"/>
</dbReference>
<feature type="domain" description="Selenoprotein F/M" evidence="3">
    <location>
        <begin position="53"/>
        <end position="101"/>
    </location>
</feature>
<dbReference type="Proteomes" id="UP000677054">
    <property type="component" value="Unassembled WGS sequence"/>
</dbReference>
<comment type="similarity">
    <text evidence="1">Belongs to the selenoprotein M/F family.</text>
</comment>
<sequence>MDARSVLSLLCLALVGLASVRADAEDQGGTKHVFSARVEVSETGVRGSRGWPRSHNVMFKPIPGASPELILLDEQDQQIERIDISGMNREELNSLLQKRGFFRRESPTDAVPDEFLRGPYFPHEEL</sequence>
<dbReference type="Pfam" id="PF08806">
    <property type="entry name" value="Sep15_SelM"/>
    <property type="match status" value="1"/>
</dbReference>
<dbReference type="InterPro" id="IPR014912">
    <property type="entry name" value="Sep15_SelM_dom"/>
</dbReference>
<proteinExistence type="inferred from homology"/>
<evidence type="ECO:0000313" key="5">
    <source>
        <dbReference type="Proteomes" id="UP000677054"/>
    </source>
</evidence>
<dbReference type="AlphaFoldDB" id="A0A7R8X6Q6"/>
<feature type="signal peptide" evidence="2">
    <location>
        <begin position="1"/>
        <end position="22"/>
    </location>
</feature>
<reference evidence="4" key="1">
    <citation type="submission" date="2020-11" db="EMBL/GenBank/DDBJ databases">
        <authorList>
            <person name="Tran Van P."/>
        </authorList>
    </citation>
    <scope>NUCLEOTIDE SEQUENCE</scope>
</reference>
<dbReference type="EMBL" id="CAJPEV010000716">
    <property type="protein sequence ID" value="CAG0887863.1"/>
    <property type="molecule type" value="Genomic_DNA"/>
</dbReference>